<dbReference type="EMBL" id="JABACJ020000003">
    <property type="protein sequence ID" value="MBU3875148.1"/>
    <property type="molecule type" value="Genomic_DNA"/>
</dbReference>
<proteinExistence type="predicted"/>
<keyword evidence="3" id="KW-1185">Reference proteome</keyword>
<reference evidence="2 3" key="1">
    <citation type="submission" date="2021-06" db="EMBL/GenBank/DDBJ databases">
        <title>Faecalicatena sp. nov. isolated from porcine feces.</title>
        <authorList>
            <person name="Oh B.S."/>
            <person name="Lee J.H."/>
        </authorList>
    </citation>
    <scope>NUCLEOTIDE SEQUENCE [LARGE SCALE GENOMIC DNA]</scope>
    <source>
        <strain evidence="2 3">AGMB00832</strain>
    </source>
</reference>
<accession>A0ABS6D0P9</accession>
<dbReference type="Proteomes" id="UP000723714">
    <property type="component" value="Unassembled WGS sequence"/>
</dbReference>
<dbReference type="CDD" id="cd00038">
    <property type="entry name" value="CAP_ED"/>
    <property type="match status" value="1"/>
</dbReference>
<name>A0ABS6D0P9_9FIRM</name>
<evidence type="ECO:0000259" key="1">
    <source>
        <dbReference type="PROSITE" id="PS50042"/>
    </source>
</evidence>
<dbReference type="PROSITE" id="PS50042">
    <property type="entry name" value="CNMP_BINDING_3"/>
    <property type="match status" value="1"/>
</dbReference>
<sequence length="226" mass="26218">MHEIPFLGIDEGQPSFSELCLFDSRYEHYRTGFVKKSYPAGACIHSQGDKITHFGIVTSGILKAVSYSRDGSEMCHTYFEEMDSFPEFLYLTGERRYTYLLYVEKRAAVTWIPILELQEMLTSEPHMLSALLLYVSKRGLKNQLYLNCLNYQTIRERIAYWILGIQKMTSGKTVMIPRSQTILANMLHVSRASLNQELKQMEREGYFRLDKEKILGADAEKLMELL</sequence>
<evidence type="ECO:0000313" key="2">
    <source>
        <dbReference type="EMBL" id="MBU3875148.1"/>
    </source>
</evidence>
<dbReference type="InterPro" id="IPR000595">
    <property type="entry name" value="cNMP-bd_dom"/>
</dbReference>
<dbReference type="Pfam" id="PF13545">
    <property type="entry name" value="HTH_Crp_2"/>
    <property type="match status" value="1"/>
</dbReference>
<gene>
    <name evidence="2" type="ORF">HGO97_004880</name>
</gene>
<dbReference type="RefSeq" id="WP_216239983.1">
    <property type="nucleotide sequence ID" value="NZ_JABACJ020000003.1"/>
</dbReference>
<evidence type="ECO:0000313" key="3">
    <source>
        <dbReference type="Proteomes" id="UP000723714"/>
    </source>
</evidence>
<feature type="domain" description="Cyclic nucleotide-binding" evidence="1">
    <location>
        <begin position="36"/>
        <end position="96"/>
    </location>
</feature>
<dbReference type="Pfam" id="PF00027">
    <property type="entry name" value="cNMP_binding"/>
    <property type="match status" value="1"/>
</dbReference>
<organism evidence="2 3">
    <name type="scientific">Faecalicatena faecalis</name>
    <dbReference type="NCBI Taxonomy" id="2726362"/>
    <lineage>
        <taxon>Bacteria</taxon>
        <taxon>Bacillati</taxon>
        <taxon>Bacillota</taxon>
        <taxon>Clostridia</taxon>
        <taxon>Lachnospirales</taxon>
        <taxon>Lachnospiraceae</taxon>
        <taxon>Faecalicatena</taxon>
    </lineage>
</organism>
<dbReference type="InterPro" id="IPR012318">
    <property type="entry name" value="HTH_CRP"/>
</dbReference>
<comment type="caution">
    <text evidence="2">The sequence shown here is derived from an EMBL/GenBank/DDBJ whole genome shotgun (WGS) entry which is preliminary data.</text>
</comment>
<protein>
    <submittedName>
        <fullName evidence="2">Crp/Fnr family transcriptional regulator</fullName>
    </submittedName>
</protein>